<protein>
    <submittedName>
        <fullName evidence="2">MSHA biogenesis protein MshN</fullName>
    </submittedName>
</protein>
<dbReference type="Pfam" id="PF13432">
    <property type="entry name" value="TPR_16"/>
    <property type="match status" value="1"/>
</dbReference>
<dbReference type="RefSeq" id="WP_220778840.1">
    <property type="nucleotide sequence ID" value="NZ_BPEY01000004.1"/>
</dbReference>
<proteinExistence type="predicted"/>
<feature type="transmembrane region" description="Helical" evidence="1">
    <location>
        <begin position="40"/>
        <end position="59"/>
    </location>
</feature>
<sequence length="429" mass="47192">MSIINKMLKDLDKRQQPHGIESMSPAQMAVLPKKASKKPVLLASLISLVVGGLSVFWVLNVNQPSDAPIYKAVTLEAAVSADTPNDSLAANDALQVTQQPAAQINTDYTKEESTDELVSMKASRVDADKEPQKLNQQEPTNLKSLAASKEAVVATVSKEINTETVEIEAKSDFNVAQIDKDTTKQNQGLKPASITRVNNIAAEVPATQAPKLSISHATRQNNELHSSSNMAVTEVKLSPKQLAQKQMQAASDAQQSGLHSEALKHYEAALAHYPAQHEARRQVAALYYGQNKLAKAEQVLEQGRLLFPKHYEFSLLLSRVLQASGRNAQALLSLNAIPDASDFAVKKWHQQSDLAQKQNNYPVAEQSFRQLAKREPNQGRWWMGLAYALDSQQKYTDAKLAYQQALSQGNLSTQSKVYVDNRLLQLGAY</sequence>
<gene>
    <name evidence="2" type="primary">mshN</name>
    <name evidence="2" type="ORF">TUM4438_03800</name>
</gene>
<keyword evidence="1" id="KW-1133">Transmembrane helix</keyword>
<dbReference type="EMBL" id="BPEY01000004">
    <property type="protein sequence ID" value="GIU41043.1"/>
    <property type="molecule type" value="Genomic_DNA"/>
</dbReference>
<reference evidence="2" key="1">
    <citation type="submission" date="2021-05" db="EMBL/GenBank/DDBJ databases">
        <title>Molecular characterization for Shewanella algae harboring chromosomal blaOXA-55-like strains isolated from clinical and environment sample.</title>
        <authorList>
            <person name="Ohama Y."/>
            <person name="Aoki K."/>
            <person name="Harada S."/>
            <person name="Moriya K."/>
            <person name="Ishii Y."/>
            <person name="Tateda K."/>
        </authorList>
    </citation>
    <scope>NUCLEOTIDE SEQUENCE</scope>
    <source>
        <strain evidence="2">JCM 11563</strain>
    </source>
</reference>
<evidence type="ECO:0000313" key="3">
    <source>
        <dbReference type="Proteomes" id="UP000887104"/>
    </source>
</evidence>
<evidence type="ECO:0000313" key="2">
    <source>
        <dbReference type="EMBL" id="GIU41043.1"/>
    </source>
</evidence>
<dbReference type="InterPro" id="IPR019734">
    <property type="entry name" value="TPR_rpt"/>
</dbReference>
<keyword evidence="1" id="KW-0812">Transmembrane</keyword>
<accession>A0ABQ4P0U1</accession>
<keyword evidence="3" id="KW-1185">Reference proteome</keyword>
<keyword evidence="1" id="KW-0472">Membrane</keyword>
<dbReference type="SMART" id="SM00028">
    <property type="entry name" value="TPR"/>
    <property type="match status" value="4"/>
</dbReference>
<dbReference type="InterPro" id="IPR011990">
    <property type="entry name" value="TPR-like_helical_dom_sf"/>
</dbReference>
<dbReference type="Gene3D" id="1.25.40.10">
    <property type="entry name" value="Tetratricopeptide repeat domain"/>
    <property type="match status" value="2"/>
</dbReference>
<name>A0ABQ4P0U1_9GAMM</name>
<dbReference type="Proteomes" id="UP000887104">
    <property type="component" value="Unassembled WGS sequence"/>
</dbReference>
<dbReference type="SUPFAM" id="SSF48452">
    <property type="entry name" value="TPR-like"/>
    <property type="match status" value="1"/>
</dbReference>
<evidence type="ECO:0000256" key="1">
    <source>
        <dbReference type="SAM" id="Phobius"/>
    </source>
</evidence>
<comment type="caution">
    <text evidence="2">The sequence shown here is derived from an EMBL/GenBank/DDBJ whole genome shotgun (WGS) entry which is preliminary data.</text>
</comment>
<organism evidence="2 3">
    <name type="scientific">Shewanella sairae</name>
    <dbReference type="NCBI Taxonomy" id="190310"/>
    <lineage>
        <taxon>Bacteria</taxon>
        <taxon>Pseudomonadati</taxon>
        <taxon>Pseudomonadota</taxon>
        <taxon>Gammaproteobacteria</taxon>
        <taxon>Alteromonadales</taxon>
        <taxon>Shewanellaceae</taxon>
        <taxon>Shewanella</taxon>
    </lineage>
</organism>
<dbReference type="Pfam" id="PF14559">
    <property type="entry name" value="TPR_19"/>
    <property type="match status" value="1"/>
</dbReference>